<name>A0ABV3Q636_9BACL</name>
<organism evidence="2 3">
    <name type="scientific">Jeotgalibacillus marinus</name>
    <dbReference type="NCBI Taxonomy" id="86667"/>
    <lineage>
        <taxon>Bacteria</taxon>
        <taxon>Bacillati</taxon>
        <taxon>Bacillota</taxon>
        <taxon>Bacilli</taxon>
        <taxon>Bacillales</taxon>
        <taxon>Caryophanaceae</taxon>
        <taxon>Jeotgalibacillus</taxon>
    </lineage>
</organism>
<dbReference type="Proteomes" id="UP001556040">
    <property type="component" value="Unassembled WGS sequence"/>
</dbReference>
<keyword evidence="3" id="KW-1185">Reference proteome</keyword>
<keyword evidence="1" id="KW-0732">Signal</keyword>
<dbReference type="PROSITE" id="PS51257">
    <property type="entry name" value="PROKAR_LIPOPROTEIN"/>
    <property type="match status" value="1"/>
</dbReference>
<evidence type="ECO:0008006" key="4">
    <source>
        <dbReference type="Google" id="ProtNLM"/>
    </source>
</evidence>
<evidence type="ECO:0000256" key="1">
    <source>
        <dbReference type="SAM" id="SignalP"/>
    </source>
</evidence>
<comment type="caution">
    <text evidence="2">The sequence shown here is derived from an EMBL/GenBank/DDBJ whole genome shotgun (WGS) entry which is preliminary data.</text>
</comment>
<accession>A0ABV3Q636</accession>
<evidence type="ECO:0000313" key="2">
    <source>
        <dbReference type="EMBL" id="MEW9502799.1"/>
    </source>
</evidence>
<gene>
    <name evidence="2" type="ORF">AB1471_13460</name>
</gene>
<sequence length="177" mass="20545">MKKINILIALLLSLLLGACGSEESTKEEVPGYSIVQEDEYNNGTFEYWVIPDGIFTIDESGIELISEELIDKENKTEKNVVIFFIDDERQIGNGYNMSRLNYIDKNYEYTHKSPVAMSEEDYPTAEQLDIYFRWIEIFYDVEPGELKEEDDVTQEVADEFGISFEESNEVYLKGSRR</sequence>
<feature type="chain" id="PRO_5046750618" description="Lipoprotein" evidence="1">
    <location>
        <begin position="19"/>
        <end position="177"/>
    </location>
</feature>
<dbReference type="EMBL" id="JBFMIA010000015">
    <property type="protein sequence ID" value="MEW9502799.1"/>
    <property type="molecule type" value="Genomic_DNA"/>
</dbReference>
<reference evidence="2 3" key="1">
    <citation type="journal article" date="1979" name="Int. J. Syst. Evol. Microbiol.">
        <title>Bacillus globisporus subsp. marinus subsp. nov.</title>
        <authorList>
            <person name="Liu H."/>
        </authorList>
    </citation>
    <scope>NUCLEOTIDE SEQUENCE [LARGE SCALE GENOMIC DNA]</scope>
    <source>
        <strain evidence="2 3">DSM 1297</strain>
    </source>
</reference>
<dbReference type="RefSeq" id="WP_367780287.1">
    <property type="nucleotide sequence ID" value="NZ_JBFMIA010000015.1"/>
</dbReference>
<proteinExistence type="predicted"/>
<protein>
    <recommendedName>
        <fullName evidence="4">Lipoprotein</fullName>
    </recommendedName>
</protein>
<evidence type="ECO:0000313" key="3">
    <source>
        <dbReference type="Proteomes" id="UP001556040"/>
    </source>
</evidence>
<feature type="signal peptide" evidence="1">
    <location>
        <begin position="1"/>
        <end position="18"/>
    </location>
</feature>